<dbReference type="InterPro" id="IPR004045">
    <property type="entry name" value="Glutathione_S-Trfase_N"/>
</dbReference>
<dbReference type="Pfam" id="PF00043">
    <property type="entry name" value="GST_C"/>
    <property type="match status" value="1"/>
</dbReference>
<sequence>MTLKLYFSPAACSLAAHMALEEAGADYEAVRVNFAEAEQRSPAYLAINPKARVPALADGDWVLTEVPAILRYIALTHPAAGLWPKDVRDDVRCAEWLAWCSSTVHVSYAHVRRPERYAASDAAKAEVVEAGRATCRDVWAQVDARLKGREWAAGDSFSVADLYLTVFWLWGRGPTLGFDMAADYPNWTALVRRVTARPAVRKVFEKEGLELPA</sequence>
<evidence type="ECO:0000259" key="3">
    <source>
        <dbReference type="PROSITE" id="PS50405"/>
    </source>
</evidence>
<dbReference type="PROSITE" id="PS50404">
    <property type="entry name" value="GST_NTER"/>
    <property type="match status" value="1"/>
</dbReference>
<evidence type="ECO:0000259" key="2">
    <source>
        <dbReference type="PROSITE" id="PS50404"/>
    </source>
</evidence>
<dbReference type="CDD" id="cd03057">
    <property type="entry name" value="GST_N_Beta"/>
    <property type="match status" value="1"/>
</dbReference>
<comment type="caution">
    <text evidence="4">The sequence shown here is derived from an EMBL/GenBank/DDBJ whole genome shotgun (WGS) entry which is preliminary data.</text>
</comment>
<dbReference type="InterPro" id="IPR010987">
    <property type="entry name" value="Glutathione-S-Trfase_C-like"/>
</dbReference>
<feature type="domain" description="GST C-terminal" evidence="3">
    <location>
        <begin position="86"/>
        <end position="213"/>
    </location>
</feature>
<comment type="similarity">
    <text evidence="1">Belongs to the GST superfamily.</text>
</comment>
<dbReference type="InterPro" id="IPR036249">
    <property type="entry name" value="Thioredoxin-like_sf"/>
</dbReference>
<dbReference type="Proteomes" id="UP000603912">
    <property type="component" value="Unassembled WGS sequence"/>
</dbReference>
<dbReference type="SUPFAM" id="SSF52833">
    <property type="entry name" value="Thioredoxin-like"/>
    <property type="match status" value="1"/>
</dbReference>
<feature type="domain" description="GST N-terminal" evidence="2">
    <location>
        <begin position="1"/>
        <end position="81"/>
    </location>
</feature>
<dbReference type="PANTHER" id="PTHR44051">
    <property type="entry name" value="GLUTATHIONE S-TRANSFERASE-RELATED"/>
    <property type="match status" value="1"/>
</dbReference>
<evidence type="ECO:0000313" key="4">
    <source>
        <dbReference type="EMBL" id="GGH27264.1"/>
    </source>
</evidence>
<gene>
    <name evidence="4" type="ORF">GCM10007036_35640</name>
</gene>
<keyword evidence="5" id="KW-1185">Reference proteome</keyword>
<reference evidence="4" key="1">
    <citation type="journal article" date="2014" name="Int. J. Syst. Evol. Microbiol.">
        <title>Complete genome sequence of Corynebacterium casei LMG S-19264T (=DSM 44701T), isolated from a smear-ripened cheese.</title>
        <authorList>
            <consortium name="US DOE Joint Genome Institute (JGI-PGF)"/>
            <person name="Walter F."/>
            <person name="Albersmeier A."/>
            <person name="Kalinowski J."/>
            <person name="Ruckert C."/>
        </authorList>
    </citation>
    <scope>NUCLEOTIDE SEQUENCE</scope>
    <source>
        <strain evidence="4">CGMCC 1.12214</strain>
    </source>
</reference>
<dbReference type="PANTHER" id="PTHR44051:SF8">
    <property type="entry name" value="GLUTATHIONE S-TRANSFERASE GSTA"/>
    <property type="match status" value="1"/>
</dbReference>
<dbReference type="Gene3D" id="3.40.30.10">
    <property type="entry name" value="Glutaredoxin"/>
    <property type="match status" value="1"/>
</dbReference>
<dbReference type="Gene3D" id="1.20.1050.10">
    <property type="match status" value="1"/>
</dbReference>
<dbReference type="EMBL" id="BMES01000002">
    <property type="protein sequence ID" value="GGH27264.1"/>
    <property type="molecule type" value="Genomic_DNA"/>
</dbReference>
<dbReference type="CDD" id="cd03188">
    <property type="entry name" value="GST_C_Beta"/>
    <property type="match status" value="1"/>
</dbReference>
<dbReference type="SFLD" id="SFLDG00358">
    <property type="entry name" value="Main_(cytGST)"/>
    <property type="match status" value="1"/>
</dbReference>
<dbReference type="InterPro" id="IPR040079">
    <property type="entry name" value="Glutathione_S-Trfase"/>
</dbReference>
<dbReference type="InterPro" id="IPR004046">
    <property type="entry name" value="GST_C"/>
</dbReference>
<dbReference type="RefSeq" id="WP_188519044.1">
    <property type="nucleotide sequence ID" value="NZ_BMES01000002.1"/>
</dbReference>
<dbReference type="Pfam" id="PF02798">
    <property type="entry name" value="GST_N"/>
    <property type="match status" value="1"/>
</dbReference>
<evidence type="ECO:0000256" key="1">
    <source>
        <dbReference type="RuleBase" id="RU003494"/>
    </source>
</evidence>
<dbReference type="InterPro" id="IPR036282">
    <property type="entry name" value="Glutathione-S-Trfase_C_sf"/>
</dbReference>
<organism evidence="4 5">
    <name type="scientific">Alsobacter metallidurans</name>
    <dbReference type="NCBI Taxonomy" id="340221"/>
    <lineage>
        <taxon>Bacteria</taxon>
        <taxon>Pseudomonadati</taxon>
        <taxon>Pseudomonadota</taxon>
        <taxon>Alphaproteobacteria</taxon>
        <taxon>Hyphomicrobiales</taxon>
        <taxon>Alsobacteraceae</taxon>
        <taxon>Alsobacter</taxon>
    </lineage>
</organism>
<accession>A0A917I9E2</accession>
<reference evidence="4" key="2">
    <citation type="submission" date="2020-09" db="EMBL/GenBank/DDBJ databases">
        <authorList>
            <person name="Sun Q."/>
            <person name="Zhou Y."/>
        </authorList>
    </citation>
    <scope>NUCLEOTIDE SEQUENCE</scope>
    <source>
        <strain evidence="4">CGMCC 1.12214</strain>
    </source>
</reference>
<protein>
    <submittedName>
        <fullName evidence="4">Glutathione S-transferase</fullName>
    </submittedName>
</protein>
<dbReference type="SFLD" id="SFLDS00019">
    <property type="entry name" value="Glutathione_Transferase_(cytos"/>
    <property type="match status" value="1"/>
</dbReference>
<dbReference type="PROSITE" id="PS50405">
    <property type="entry name" value="GST_CTER"/>
    <property type="match status" value="1"/>
</dbReference>
<name>A0A917I9E2_9HYPH</name>
<evidence type="ECO:0000313" key="5">
    <source>
        <dbReference type="Proteomes" id="UP000603912"/>
    </source>
</evidence>
<proteinExistence type="inferred from homology"/>
<dbReference type="AlphaFoldDB" id="A0A917I9E2"/>
<dbReference type="SUPFAM" id="SSF47616">
    <property type="entry name" value="GST C-terminal domain-like"/>
    <property type="match status" value="1"/>
</dbReference>
<dbReference type="SFLD" id="SFLDG01150">
    <property type="entry name" value="Main.1:_Beta-like"/>
    <property type="match status" value="1"/>
</dbReference>